<sequence>MTVSSASALTFVEIKGNNRYQTSALIADKQNYTTAILVNSTKSIADGLSASALAGAANAPILLVKQNEIPADVELRLECTNKIYIIGSENAISKNIEDRLKKSGFIVSRIGGKNRYETSVNVGNEVKRVKGGASETFIVNGTKGEADAMSISSVAARDSAPVILTDGKTISADAKKIVNSIPNRYAIGLQGVMDESLVESVGATRVGGKNRFETNKKIINTFYKNVASYYLSKSDQLVDALAASPITKYSPIVLVNKNSDKSVLKGAQKMTALGGIDKATIESCKKAAQ</sequence>
<dbReference type="Pfam" id="PF04122">
    <property type="entry name" value="CW_binding_2"/>
    <property type="match status" value="3"/>
</dbReference>
<gene>
    <name evidence="1" type="ORF">CLOHIR_00911</name>
</gene>
<dbReference type="Proteomes" id="UP000003178">
    <property type="component" value="Unassembled WGS sequence"/>
</dbReference>
<reference evidence="1 2" key="2">
    <citation type="submission" date="2008-10" db="EMBL/GenBank/DDBJ databases">
        <title>Draft genome sequence of Clostridium hiranonis (DSM 13275).</title>
        <authorList>
            <person name="Sudarsanam P."/>
            <person name="Ley R."/>
            <person name="Guruge J."/>
            <person name="Turnbaugh P.J."/>
            <person name="Mahowald M."/>
            <person name="Liep D."/>
            <person name="Gordon J."/>
        </authorList>
    </citation>
    <scope>NUCLEOTIDE SEQUENCE [LARGE SCALE GENOMIC DNA]</scope>
    <source>
        <strain evidence="1 2">DSM 13275</strain>
    </source>
</reference>
<dbReference type="AlphaFoldDB" id="B6FYF9"/>
<proteinExistence type="predicted"/>
<reference evidence="1 2" key="1">
    <citation type="submission" date="2008-09" db="EMBL/GenBank/DDBJ databases">
        <authorList>
            <person name="Fulton L."/>
            <person name="Clifton S."/>
            <person name="Fulton B."/>
            <person name="Xu J."/>
            <person name="Minx P."/>
            <person name="Pepin K.H."/>
            <person name="Johnson M."/>
            <person name="Thiruvilangam P."/>
            <person name="Bhonagiri V."/>
            <person name="Nash W.E."/>
            <person name="Mardis E.R."/>
            <person name="Wilson R.K."/>
        </authorList>
    </citation>
    <scope>NUCLEOTIDE SEQUENCE [LARGE SCALE GENOMIC DNA]</scope>
    <source>
        <strain evidence="1 2">DSM 13275</strain>
    </source>
</reference>
<protein>
    <submittedName>
        <fullName evidence="1">Putative cell wall binding repeat 2</fullName>
    </submittedName>
</protein>
<dbReference type="HOGENOM" id="CLU_028455_3_1_9"/>
<accession>B6FYF9</accession>
<evidence type="ECO:0000313" key="1">
    <source>
        <dbReference type="EMBL" id="EEA85473.1"/>
    </source>
</evidence>
<dbReference type="InterPro" id="IPR051922">
    <property type="entry name" value="Bact_Sporulation_Assoc"/>
</dbReference>
<organism evidence="1 2">
    <name type="scientific">Peptacetobacter hiranonis (strain DSM 13275 / JCM 10541 / KCTC 15199 / TO-931)</name>
    <name type="common">Clostridium hiranonis</name>
    <dbReference type="NCBI Taxonomy" id="500633"/>
    <lineage>
        <taxon>Bacteria</taxon>
        <taxon>Bacillati</taxon>
        <taxon>Bacillota</taxon>
        <taxon>Clostridia</taxon>
        <taxon>Peptostreptococcales</taxon>
        <taxon>Peptostreptococcaceae</taxon>
        <taxon>Peptacetobacter</taxon>
    </lineage>
</organism>
<dbReference type="EMBL" id="ABWP01000035">
    <property type="protein sequence ID" value="EEA85473.1"/>
    <property type="molecule type" value="Genomic_DNA"/>
</dbReference>
<dbReference type="STRING" id="500633.CLOHIR_00911"/>
<dbReference type="Gene3D" id="3.40.50.12090">
    <property type="match status" value="2"/>
</dbReference>
<comment type="caution">
    <text evidence="1">The sequence shown here is derived from an EMBL/GenBank/DDBJ whole genome shotgun (WGS) entry which is preliminary data.</text>
</comment>
<dbReference type="PANTHER" id="PTHR30032:SF8">
    <property type="entry name" value="GERMINATION-SPECIFIC N-ACETYLMURAMOYL-L-ALANINE AMIDASE"/>
    <property type="match status" value="1"/>
</dbReference>
<name>B6FYF9_PEPHT</name>
<evidence type="ECO:0000313" key="2">
    <source>
        <dbReference type="Proteomes" id="UP000003178"/>
    </source>
</evidence>
<keyword evidence="2" id="KW-1185">Reference proteome</keyword>
<dbReference type="eggNOG" id="COG2340">
    <property type="taxonomic scope" value="Bacteria"/>
</dbReference>
<dbReference type="PANTHER" id="PTHR30032">
    <property type="entry name" value="N-ACETYLMURAMOYL-L-ALANINE AMIDASE-RELATED"/>
    <property type="match status" value="1"/>
</dbReference>
<dbReference type="InterPro" id="IPR007253">
    <property type="entry name" value="Cell_wall-bd_2"/>
</dbReference>